<evidence type="ECO:0000256" key="1">
    <source>
        <dbReference type="ARBA" id="ARBA00001974"/>
    </source>
</evidence>
<accession>A0A9Q0AJ45</accession>
<dbReference type="AlphaFoldDB" id="A0A9Q0AJ45"/>
<dbReference type="Proteomes" id="UP000829685">
    <property type="component" value="Unassembled WGS sequence"/>
</dbReference>
<gene>
    <name evidence="10" type="ORF">JX265_009801</name>
</gene>
<reference evidence="10" key="1">
    <citation type="submission" date="2021-03" db="EMBL/GenBank/DDBJ databases">
        <title>Revisited historic fungal species revealed as producer of novel bioactive compounds through whole genome sequencing and comparative genomics.</title>
        <authorList>
            <person name="Vignolle G.A."/>
            <person name="Hochenegger N."/>
            <person name="Mach R.L."/>
            <person name="Mach-Aigner A.R."/>
            <person name="Javad Rahimi M."/>
            <person name="Salim K.A."/>
            <person name="Chan C.M."/>
            <person name="Lim L.B.L."/>
            <person name="Cai F."/>
            <person name="Druzhinina I.S."/>
            <person name="U'Ren J.M."/>
            <person name="Derntl C."/>
        </authorList>
    </citation>
    <scope>NUCLEOTIDE SEQUENCE</scope>
    <source>
        <strain evidence="10">TUCIM 5799</strain>
    </source>
</reference>
<evidence type="ECO:0000256" key="7">
    <source>
        <dbReference type="SAM" id="MobiDB-lite"/>
    </source>
</evidence>
<dbReference type="PRINTS" id="PR00420">
    <property type="entry name" value="RNGMNOXGNASE"/>
</dbReference>
<feature type="region of interest" description="Disordered" evidence="7">
    <location>
        <begin position="190"/>
        <end position="210"/>
    </location>
</feature>
<evidence type="ECO:0000259" key="9">
    <source>
        <dbReference type="Pfam" id="PF01494"/>
    </source>
</evidence>
<dbReference type="GO" id="GO:0071949">
    <property type="term" value="F:FAD binding"/>
    <property type="evidence" value="ECO:0007669"/>
    <property type="project" value="InterPro"/>
</dbReference>
<keyword evidence="8" id="KW-0472">Membrane</keyword>
<dbReference type="GO" id="GO:0004497">
    <property type="term" value="F:monooxygenase activity"/>
    <property type="evidence" value="ECO:0007669"/>
    <property type="project" value="InterPro"/>
</dbReference>
<dbReference type="SUPFAM" id="SSF51905">
    <property type="entry name" value="FAD/NAD(P)-binding domain"/>
    <property type="match status" value="1"/>
</dbReference>
<comment type="pathway">
    <text evidence="2">Secondary metabolite biosynthesis.</text>
</comment>
<keyword evidence="6" id="KW-0560">Oxidoreductase</keyword>
<comment type="similarity">
    <text evidence="3">Belongs to the paxM FAD-dependent monooxygenase family.</text>
</comment>
<evidence type="ECO:0000313" key="11">
    <source>
        <dbReference type="Proteomes" id="UP000829685"/>
    </source>
</evidence>
<dbReference type="InterPro" id="IPR050562">
    <property type="entry name" value="FAD_mOase_fung"/>
</dbReference>
<keyword evidence="4" id="KW-0285">Flavoprotein</keyword>
<keyword evidence="11" id="KW-1185">Reference proteome</keyword>
<feature type="domain" description="FAD-binding" evidence="9">
    <location>
        <begin position="10"/>
        <end position="189"/>
    </location>
</feature>
<evidence type="ECO:0000313" key="10">
    <source>
        <dbReference type="EMBL" id="KAI1861182.1"/>
    </source>
</evidence>
<feature type="domain" description="FAD-binding" evidence="9">
    <location>
        <begin position="302"/>
        <end position="365"/>
    </location>
</feature>
<evidence type="ECO:0000256" key="4">
    <source>
        <dbReference type="ARBA" id="ARBA00022630"/>
    </source>
</evidence>
<keyword evidence="8" id="KW-0812">Transmembrane</keyword>
<dbReference type="InterPro" id="IPR002938">
    <property type="entry name" value="FAD-bd"/>
</dbReference>
<dbReference type="EMBL" id="JAFIMR010000030">
    <property type="protein sequence ID" value="KAI1861182.1"/>
    <property type="molecule type" value="Genomic_DNA"/>
</dbReference>
<keyword evidence="5" id="KW-0274">FAD</keyword>
<evidence type="ECO:0000256" key="2">
    <source>
        <dbReference type="ARBA" id="ARBA00005179"/>
    </source>
</evidence>
<proteinExistence type="inferred from homology"/>
<feature type="compositionally biased region" description="Basic and acidic residues" evidence="7">
    <location>
        <begin position="194"/>
        <end position="205"/>
    </location>
</feature>
<sequence length="508" mass="55635">MAQDQEPFHIIIAGGGLVGLSAAHIFDSLAAELAAVPGARKVKFTVLEAHDTVTPFIGSLLLLYPPSFRIYDQLGLLPAINGLVDDIDKTVTFTAGTGAVRYVDESLAELVQRRHGHQFKVLHRPRLAECLYHGLSDEARANVLLGKRVMNVKTDGGAGVEVICQDGTVIKGDILIGAGGVRSRVRSNMQRLKAASDGREAKDQKPSTNESPYIASYRLLFGNVPVLEGLPIGVNWEGAGDGISTQILTGSKQAWWALYEQLPEPTSKHSKYDEEDKARVIARWGDVYMAPGYKLRDVLEHNSGAIGLINLEEGMVEEWTWDRIVLVGDAVRKVEPHAGLGFNQGLTDIVTLANKLHGLLLEKPDPSTGDLAAVFGEYQAERHETLHTIDRMSRRRARQVGWPNGGYRWFATWVLPYAPLARVGLEYVMGPIMARAPVAAWLRETSLPAHEVEYETYGAADDEKKRARTRKAVAVRAQGSGSYGLTLGTATILLAGLTAVGLRYYRRI</sequence>
<comment type="caution">
    <text evidence="10">The sequence shown here is derived from an EMBL/GenBank/DDBJ whole genome shotgun (WGS) entry which is preliminary data.</text>
</comment>
<protein>
    <recommendedName>
        <fullName evidence="9">FAD-binding domain-containing protein</fullName>
    </recommendedName>
</protein>
<dbReference type="Pfam" id="PF01494">
    <property type="entry name" value="FAD_binding_3"/>
    <property type="match status" value="2"/>
</dbReference>
<dbReference type="PANTHER" id="PTHR47356:SF2">
    <property type="entry name" value="FAD-BINDING DOMAIN-CONTAINING PROTEIN-RELATED"/>
    <property type="match status" value="1"/>
</dbReference>
<dbReference type="InterPro" id="IPR036188">
    <property type="entry name" value="FAD/NAD-bd_sf"/>
</dbReference>
<feature type="transmembrane region" description="Helical" evidence="8">
    <location>
        <begin position="483"/>
        <end position="505"/>
    </location>
</feature>
<evidence type="ECO:0000256" key="5">
    <source>
        <dbReference type="ARBA" id="ARBA00022827"/>
    </source>
</evidence>
<name>A0A9Q0AJ45_9PEZI</name>
<comment type="cofactor">
    <cofactor evidence="1">
        <name>FAD</name>
        <dbReference type="ChEBI" id="CHEBI:57692"/>
    </cofactor>
</comment>
<keyword evidence="8" id="KW-1133">Transmembrane helix</keyword>
<dbReference type="Gene3D" id="3.50.50.60">
    <property type="entry name" value="FAD/NAD(P)-binding domain"/>
    <property type="match status" value="1"/>
</dbReference>
<dbReference type="PANTHER" id="PTHR47356">
    <property type="entry name" value="FAD-DEPENDENT MONOOXYGENASE ASQG-RELATED"/>
    <property type="match status" value="1"/>
</dbReference>
<organism evidence="10 11">
    <name type="scientific">Neoarthrinium moseri</name>
    <dbReference type="NCBI Taxonomy" id="1658444"/>
    <lineage>
        <taxon>Eukaryota</taxon>
        <taxon>Fungi</taxon>
        <taxon>Dikarya</taxon>
        <taxon>Ascomycota</taxon>
        <taxon>Pezizomycotina</taxon>
        <taxon>Sordariomycetes</taxon>
        <taxon>Xylariomycetidae</taxon>
        <taxon>Amphisphaeriales</taxon>
        <taxon>Apiosporaceae</taxon>
        <taxon>Neoarthrinium</taxon>
    </lineage>
</organism>
<evidence type="ECO:0000256" key="8">
    <source>
        <dbReference type="SAM" id="Phobius"/>
    </source>
</evidence>
<evidence type="ECO:0000256" key="6">
    <source>
        <dbReference type="ARBA" id="ARBA00023002"/>
    </source>
</evidence>
<evidence type="ECO:0000256" key="3">
    <source>
        <dbReference type="ARBA" id="ARBA00007992"/>
    </source>
</evidence>